<keyword evidence="9" id="KW-1185">Reference proteome</keyword>
<feature type="domain" description="MPN" evidence="7">
    <location>
        <begin position="112"/>
        <end position="235"/>
    </location>
</feature>
<dbReference type="PANTHER" id="PTHR30471:SF3">
    <property type="entry name" value="UPF0758 PROTEIN YEES-RELATED"/>
    <property type="match status" value="1"/>
</dbReference>
<evidence type="ECO:0000256" key="1">
    <source>
        <dbReference type="ARBA" id="ARBA00022670"/>
    </source>
</evidence>
<proteinExistence type="inferred from homology"/>
<dbReference type="InterPro" id="IPR046778">
    <property type="entry name" value="UPF0758_N"/>
</dbReference>
<evidence type="ECO:0000256" key="4">
    <source>
        <dbReference type="ARBA" id="ARBA00022833"/>
    </source>
</evidence>
<accession>A0A3E1Y8A5</accession>
<dbReference type="RefSeq" id="WP_116976816.1">
    <property type="nucleotide sequence ID" value="NZ_QPMM01000008.1"/>
</dbReference>
<dbReference type="InterPro" id="IPR001405">
    <property type="entry name" value="UPF0758"/>
</dbReference>
<dbReference type="PANTHER" id="PTHR30471">
    <property type="entry name" value="DNA REPAIR PROTEIN RADC"/>
    <property type="match status" value="1"/>
</dbReference>
<evidence type="ECO:0000256" key="6">
    <source>
        <dbReference type="RuleBase" id="RU003797"/>
    </source>
</evidence>
<dbReference type="InterPro" id="IPR037518">
    <property type="entry name" value="MPN"/>
</dbReference>
<dbReference type="GO" id="GO:0008237">
    <property type="term" value="F:metallopeptidase activity"/>
    <property type="evidence" value="ECO:0007669"/>
    <property type="project" value="UniProtKB-KW"/>
</dbReference>
<name>A0A3E1Y8A5_9BACT</name>
<sequence length="235" mass="25717">MFVNVYPTSHLPISSWAEDDKPREKLINIGASSLSDAELLAILIQTGHKQKTALDLAKEILQLAHNNLSELGKISASQLSSLRGIGEAKAITILAAMELARRRQAGYIHKKTVISSGAAAALFLKPILADYPYEIFYVLFLNHANKVLAHKRVSNGGISSTVVDGRLIFKEAIINNATKILLCHNHPSGNLKPSQSDILVTRRMKEMGQIFDILLIDHIIVGETGYLSLAEEGML</sequence>
<keyword evidence="5" id="KW-0482">Metalloprotease</keyword>
<dbReference type="InterPro" id="IPR025657">
    <property type="entry name" value="RadC_JAB"/>
</dbReference>
<evidence type="ECO:0000313" key="8">
    <source>
        <dbReference type="EMBL" id="RFS21405.1"/>
    </source>
</evidence>
<organism evidence="8 9">
    <name type="scientific">Chitinophaga silvatica</name>
    <dbReference type="NCBI Taxonomy" id="2282649"/>
    <lineage>
        <taxon>Bacteria</taxon>
        <taxon>Pseudomonadati</taxon>
        <taxon>Bacteroidota</taxon>
        <taxon>Chitinophagia</taxon>
        <taxon>Chitinophagales</taxon>
        <taxon>Chitinophagaceae</taxon>
        <taxon>Chitinophaga</taxon>
    </lineage>
</organism>
<keyword evidence="3" id="KW-0378">Hydrolase</keyword>
<dbReference type="EMBL" id="QPMM01000008">
    <property type="protein sequence ID" value="RFS21405.1"/>
    <property type="molecule type" value="Genomic_DNA"/>
</dbReference>
<comment type="similarity">
    <text evidence="6">Belongs to the UPF0758 family.</text>
</comment>
<dbReference type="AlphaFoldDB" id="A0A3E1Y8A5"/>
<evidence type="ECO:0000313" key="9">
    <source>
        <dbReference type="Proteomes" id="UP000260644"/>
    </source>
</evidence>
<dbReference type="PROSITE" id="PS01302">
    <property type="entry name" value="UPF0758"/>
    <property type="match status" value="1"/>
</dbReference>
<protein>
    <submittedName>
        <fullName evidence="8">JAB domain-containing protein</fullName>
    </submittedName>
</protein>
<dbReference type="Pfam" id="PF20582">
    <property type="entry name" value="UPF0758_N"/>
    <property type="match status" value="1"/>
</dbReference>
<dbReference type="GO" id="GO:0006508">
    <property type="term" value="P:proteolysis"/>
    <property type="evidence" value="ECO:0007669"/>
    <property type="project" value="UniProtKB-KW"/>
</dbReference>
<dbReference type="Gene3D" id="3.40.140.10">
    <property type="entry name" value="Cytidine Deaminase, domain 2"/>
    <property type="match status" value="1"/>
</dbReference>
<reference evidence="8 9" key="1">
    <citation type="submission" date="2018-07" db="EMBL/GenBank/DDBJ databases">
        <title>Chitinophaga K2CV101002-2 sp. nov., isolated from a monsoon evergreen broad-leaved forest soil.</title>
        <authorList>
            <person name="Lv Y."/>
        </authorList>
    </citation>
    <scope>NUCLEOTIDE SEQUENCE [LARGE SCALE GENOMIC DNA]</scope>
    <source>
        <strain evidence="8 9">GDMCC 1.1288</strain>
    </source>
</reference>
<dbReference type="Pfam" id="PF04002">
    <property type="entry name" value="RadC"/>
    <property type="match status" value="1"/>
</dbReference>
<evidence type="ECO:0000259" key="7">
    <source>
        <dbReference type="PROSITE" id="PS50249"/>
    </source>
</evidence>
<keyword evidence="2" id="KW-0479">Metal-binding</keyword>
<dbReference type="CDD" id="cd08071">
    <property type="entry name" value="MPN_DUF2466"/>
    <property type="match status" value="1"/>
</dbReference>
<dbReference type="PROSITE" id="PS50249">
    <property type="entry name" value="MPN"/>
    <property type="match status" value="1"/>
</dbReference>
<evidence type="ECO:0000256" key="3">
    <source>
        <dbReference type="ARBA" id="ARBA00022801"/>
    </source>
</evidence>
<dbReference type="Proteomes" id="UP000260644">
    <property type="component" value="Unassembled WGS sequence"/>
</dbReference>
<gene>
    <name evidence="8" type="ORF">DVR12_16025</name>
</gene>
<dbReference type="OrthoDB" id="9804482at2"/>
<dbReference type="GO" id="GO:0046872">
    <property type="term" value="F:metal ion binding"/>
    <property type="evidence" value="ECO:0007669"/>
    <property type="project" value="UniProtKB-KW"/>
</dbReference>
<comment type="caution">
    <text evidence="8">The sequence shown here is derived from an EMBL/GenBank/DDBJ whole genome shotgun (WGS) entry which is preliminary data.</text>
</comment>
<dbReference type="InterPro" id="IPR020891">
    <property type="entry name" value="UPF0758_CS"/>
</dbReference>
<keyword evidence="1" id="KW-0645">Protease</keyword>
<evidence type="ECO:0000256" key="5">
    <source>
        <dbReference type="ARBA" id="ARBA00023049"/>
    </source>
</evidence>
<dbReference type="NCBIfam" id="NF000642">
    <property type="entry name" value="PRK00024.1"/>
    <property type="match status" value="1"/>
</dbReference>
<keyword evidence="4" id="KW-0862">Zinc</keyword>
<dbReference type="NCBIfam" id="TIGR00608">
    <property type="entry name" value="radc"/>
    <property type="match status" value="1"/>
</dbReference>
<evidence type="ECO:0000256" key="2">
    <source>
        <dbReference type="ARBA" id="ARBA00022723"/>
    </source>
</evidence>